<dbReference type="AlphaFoldDB" id="A0A1F7H1V3"/>
<accession>A0A1F7H1V3</accession>
<comment type="caution">
    <text evidence="1">The sequence shown here is derived from an EMBL/GenBank/DDBJ whole genome shotgun (WGS) entry which is preliminary data.</text>
</comment>
<gene>
    <name evidence="1" type="ORF">A3C25_03625</name>
</gene>
<sequence>MKRHELEQVLIKMQKIEGLSLDVRQSGDTICRVWYKGILIGRTKFSHGKIKDRDVRSIAKQLCFKEDELKPYGKCDISNEEYLEILRAKGRIIE</sequence>
<reference evidence="1 2" key="1">
    <citation type="journal article" date="2016" name="Nat. Commun.">
        <title>Thousands of microbial genomes shed light on interconnected biogeochemical processes in an aquifer system.</title>
        <authorList>
            <person name="Anantharaman K."/>
            <person name="Brown C.T."/>
            <person name="Hug L.A."/>
            <person name="Sharon I."/>
            <person name="Castelle C.J."/>
            <person name="Probst A.J."/>
            <person name="Thomas B.C."/>
            <person name="Singh A."/>
            <person name="Wilkins M.J."/>
            <person name="Karaoz U."/>
            <person name="Brodie E.L."/>
            <person name="Williams K.H."/>
            <person name="Hubbard S.S."/>
            <person name="Banfield J.F."/>
        </authorList>
    </citation>
    <scope>NUCLEOTIDE SEQUENCE [LARGE SCALE GENOMIC DNA]</scope>
</reference>
<dbReference type="Proteomes" id="UP000177913">
    <property type="component" value="Unassembled WGS sequence"/>
</dbReference>
<evidence type="ECO:0000313" key="2">
    <source>
        <dbReference type="Proteomes" id="UP000177913"/>
    </source>
</evidence>
<evidence type="ECO:0000313" key="1">
    <source>
        <dbReference type="EMBL" id="OGK25115.1"/>
    </source>
</evidence>
<organism evidence="1 2">
    <name type="scientific">Candidatus Roizmanbacteria bacterium RIFCSPHIGHO2_02_FULL_38_11</name>
    <dbReference type="NCBI Taxonomy" id="1802039"/>
    <lineage>
        <taxon>Bacteria</taxon>
        <taxon>Candidatus Roizmaniibacteriota</taxon>
    </lineage>
</organism>
<dbReference type="EMBL" id="MFZO01000019">
    <property type="protein sequence ID" value="OGK25115.1"/>
    <property type="molecule type" value="Genomic_DNA"/>
</dbReference>
<proteinExistence type="predicted"/>
<name>A0A1F7H1V3_9BACT</name>
<protein>
    <submittedName>
        <fullName evidence="1">Uncharacterized protein</fullName>
    </submittedName>
</protein>